<feature type="domain" description="NADP-dependent oxidoreductase" evidence="2">
    <location>
        <begin position="16"/>
        <end position="313"/>
    </location>
</feature>
<evidence type="ECO:0000259" key="2">
    <source>
        <dbReference type="Pfam" id="PF00248"/>
    </source>
</evidence>
<accession>A0A8J6ZUK4</accession>
<evidence type="ECO:0000313" key="3">
    <source>
        <dbReference type="EMBL" id="MBE9027762.1"/>
    </source>
</evidence>
<name>A0A8J6ZUK4_DESMC</name>
<evidence type="ECO:0000313" key="4">
    <source>
        <dbReference type="Proteomes" id="UP000622533"/>
    </source>
</evidence>
<dbReference type="PRINTS" id="PR00069">
    <property type="entry name" value="ALDKETRDTASE"/>
</dbReference>
<dbReference type="PANTHER" id="PTHR43364:SF4">
    <property type="entry name" value="NAD(P)-LINKED OXIDOREDUCTASE SUPERFAMILY PROTEIN"/>
    <property type="match status" value="1"/>
</dbReference>
<dbReference type="InterPro" id="IPR018170">
    <property type="entry name" value="Aldo/ket_reductase_CS"/>
</dbReference>
<dbReference type="InterPro" id="IPR036812">
    <property type="entry name" value="NAD(P)_OxRdtase_dom_sf"/>
</dbReference>
<dbReference type="InterPro" id="IPR020471">
    <property type="entry name" value="AKR"/>
</dbReference>
<dbReference type="FunFam" id="3.20.20.100:FF:000004">
    <property type="entry name" value="Oxidoreductase, aldo/keto reductase"/>
    <property type="match status" value="1"/>
</dbReference>
<dbReference type="Proteomes" id="UP000622533">
    <property type="component" value="Unassembled WGS sequence"/>
</dbReference>
<dbReference type="Gene3D" id="3.20.20.100">
    <property type="entry name" value="NADP-dependent oxidoreductase domain"/>
    <property type="match status" value="1"/>
</dbReference>
<sequence>MQTKQLGNSELHITPIGFGAWAIGGGGWTYGWGAQDDQESIAAINGALDLGVNWIDTAAVYGLGHSEEIVAKALKGRSDRPYIFTKCSMIWDEKGKIGSSLKADSVRREVEASLRRLDIETIDLYQIHWPDPDSEIEEGWTTLTKLKDEGKVRYIGVSNFNVQQLQRAQKIAPVTSLQPPYSLGKRDVENEILPFCKENNIGVIVYSPMQSGLLTGKMTPERVANFPDDDWRKKNSEFQEPRLSRNLKLVEVLRHIGEKHGRSPGAVAIAWTLNNPAVTGAIVGGRNQKQVEGIIGAGEFRLNQQELDEIETFIRENP</sequence>
<reference evidence="3" key="1">
    <citation type="submission" date="2020-10" db="EMBL/GenBank/DDBJ databases">
        <authorList>
            <person name="Castelo-Branco R."/>
            <person name="Eusebio N."/>
            <person name="Adriana R."/>
            <person name="Vieira A."/>
            <person name="Brugerolle De Fraissinette N."/>
            <person name="Rezende De Castro R."/>
            <person name="Schneider M.P."/>
            <person name="Vasconcelos V."/>
            <person name="Leao P.N."/>
        </authorList>
    </citation>
    <scope>NUCLEOTIDE SEQUENCE</scope>
    <source>
        <strain evidence="3">LEGE 12446</strain>
    </source>
</reference>
<proteinExistence type="predicted"/>
<dbReference type="GO" id="GO:0016491">
    <property type="term" value="F:oxidoreductase activity"/>
    <property type="evidence" value="ECO:0007669"/>
    <property type="project" value="UniProtKB-KW"/>
</dbReference>
<organism evidence="3 4">
    <name type="scientific">Desmonostoc muscorum LEGE 12446</name>
    <dbReference type="NCBI Taxonomy" id="1828758"/>
    <lineage>
        <taxon>Bacteria</taxon>
        <taxon>Bacillati</taxon>
        <taxon>Cyanobacteriota</taxon>
        <taxon>Cyanophyceae</taxon>
        <taxon>Nostocales</taxon>
        <taxon>Nostocaceae</taxon>
        <taxon>Desmonostoc</taxon>
    </lineage>
</organism>
<dbReference type="CDD" id="cd19102">
    <property type="entry name" value="AKR_unchar"/>
    <property type="match status" value="1"/>
</dbReference>
<evidence type="ECO:0000256" key="1">
    <source>
        <dbReference type="ARBA" id="ARBA00023002"/>
    </source>
</evidence>
<keyword evidence="4" id="KW-1185">Reference proteome</keyword>
<dbReference type="EMBL" id="JADEXS010001047">
    <property type="protein sequence ID" value="MBE9027762.1"/>
    <property type="molecule type" value="Genomic_DNA"/>
</dbReference>
<dbReference type="InterPro" id="IPR050523">
    <property type="entry name" value="AKR_Detox_Biosynth"/>
</dbReference>
<dbReference type="PANTHER" id="PTHR43364">
    <property type="entry name" value="NADH-SPECIFIC METHYLGLYOXAL REDUCTASE-RELATED"/>
    <property type="match status" value="1"/>
</dbReference>
<dbReference type="AlphaFoldDB" id="A0A8J6ZUK4"/>
<protein>
    <submittedName>
        <fullName evidence="3">Aldo/keto reductase</fullName>
    </submittedName>
</protein>
<dbReference type="SUPFAM" id="SSF51430">
    <property type="entry name" value="NAD(P)-linked oxidoreductase"/>
    <property type="match status" value="1"/>
</dbReference>
<dbReference type="GO" id="GO:0005829">
    <property type="term" value="C:cytosol"/>
    <property type="evidence" value="ECO:0007669"/>
    <property type="project" value="TreeGrafter"/>
</dbReference>
<dbReference type="InterPro" id="IPR023210">
    <property type="entry name" value="NADP_OxRdtase_dom"/>
</dbReference>
<comment type="caution">
    <text evidence="3">The sequence shown here is derived from an EMBL/GenBank/DDBJ whole genome shotgun (WGS) entry which is preliminary data.</text>
</comment>
<dbReference type="Pfam" id="PF00248">
    <property type="entry name" value="Aldo_ket_red"/>
    <property type="match status" value="1"/>
</dbReference>
<dbReference type="PROSITE" id="PS00062">
    <property type="entry name" value="ALDOKETO_REDUCTASE_2"/>
    <property type="match status" value="1"/>
</dbReference>
<gene>
    <name evidence="3" type="ORF">IQ276_36680</name>
</gene>
<keyword evidence="1" id="KW-0560">Oxidoreductase</keyword>